<feature type="domain" description="Proteasome activator PA28 C-terminal" evidence="4">
    <location>
        <begin position="103"/>
        <end position="245"/>
    </location>
</feature>
<dbReference type="OrthoDB" id="6591885at2759"/>
<gene>
    <name evidence="5" type="ORF">FA15DRAFT_690465</name>
</gene>
<name>A0A5C3LDK5_COPMA</name>
<evidence type="ECO:0000259" key="3">
    <source>
        <dbReference type="Pfam" id="PF02251"/>
    </source>
</evidence>
<dbReference type="FunFam" id="1.20.120.180:FF:000002">
    <property type="entry name" value="Proteasome activator complex subunit 1"/>
    <property type="match status" value="1"/>
</dbReference>
<dbReference type="EMBL" id="ML210146">
    <property type="protein sequence ID" value="TFK30850.1"/>
    <property type="molecule type" value="Genomic_DNA"/>
</dbReference>
<accession>A0A5C3LDK5</accession>
<evidence type="ECO:0000256" key="2">
    <source>
        <dbReference type="ARBA" id="ARBA00022942"/>
    </source>
</evidence>
<dbReference type="GO" id="GO:2000045">
    <property type="term" value="P:regulation of G1/S transition of mitotic cell cycle"/>
    <property type="evidence" value="ECO:0007669"/>
    <property type="project" value="TreeGrafter"/>
</dbReference>
<dbReference type="Pfam" id="PF02251">
    <property type="entry name" value="PA28_N"/>
    <property type="match status" value="1"/>
</dbReference>
<dbReference type="GO" id="GO:0061133">
    <property type="term" value="F:endopeptidase activator activity"/>
    <property type="evidence" value="ECO:0007669"/>
    <property type="project" value="TreeGrafter"/>
</dbReference>
<dbReference type="GO" id="GO:0061136">
    <property type="term" value="P:regulation of proteasomal protein catabolic process"/>
    <property type="evidence" value="ECO:0007669"/>
    <property type="project" value="TreeGrafter"/>
</dbReference>
<protein>
    <submittedName>
        <fullName evidence="5">Proteasome activator pa28 REG alpha beta subunit</fullName>
    </submittedName>
</protein>
<evidence type="ECO:0000259" key="4">
    <source>
        <dbReference type="Pfam" id="PF02252"/>
    </source>
</evidence>
<dbReference type="AlphaFoldDB" id="A0A5C3LDK5"/>
<dbReference type="InterPro" id="IPR003185">
    <property type="entry name" value="Proteasome_activ_PA28_N"/>
</dbReference>
<dbReference type="InterPro" id="IPR009077">
    <property type="entry name" value="Proteasome_activ_PA28"/>
</dbReference>
<dbReference type="Gene3D" id="1.20.120.180">
    <property type="entry name" value="Proteasome activator pa28, C-terminal domain"/>
    <property type="match status" value="1"/>
</dbReference>
<evidence type="ECO:0000313" key="6">
    <source>
        <dbReference type="Proteomes" id="UP000307440"/>
    </source>
</evidence>
<dbReference type="GO" id="GO:0005737">
    <property type="term" value="C:cytoplasm"/>
    <property type="evidence" value="ECO:0007669"/>
    <property type="project" value="TreeGrafter"/>
</dbReference>
<comment type="similarity">
    <text evidence="1">Belongs to the PA28 family.</text>
</comment>
<dbReference type="GO" id="GO:0005654">
    <property type="term" value="C:nucleoplasm"/>
    <property type="evidence" value="ECO:0007669"/>
    <property type="project" value="TreeGrafter"/>
</dbReference>
<dbReference type="PANTHER" id="PTHR10660">
    <property type="entry name" value="PROTEASOME REGULATOR PA28"/>
    <property type="match status" value="1"/>
</dbReference>
<evidence type="ECO:0000256" key="1">
    <source>
        <dbReference type="ARBA" id="ARBA00005883"/>
    </source>
</evidence>
<dbReference type="Proteomes" id="UP000307440">
    <property type="component" value="Unassembled WGS sequence"/>
</dbReference>
<dbReference type="PANTHER" id="PTHR10660:SF2">
    <property type="entry name" value="LD45860P"/>
    <property type="match status" value="1"/>
</dbReference>
<reference evidence="5 6" key="1">
    <citation type="journal article" date="2019" name="Nat. Ecol. Evol.">
        <title>Megaphylogeny resolves global patterns of mushroom evolution.</title>
        <authorList>
            <person name="Varga T."/>
            <person name="Krizsan K."/>
            <person name="Foldi C."/>
            <person name="Dima B."/>
            <person name="Sanchez-Garcia M."/>
            <person name="Sanchez-Ramirez S."/>
            <person name="Szollosi G.J."/>
            <person name="Szarkandi J.G."/>
            <person name="Papp V."/>
            <person name="Albert L."/>
            <person name="Andreopoulos W."/>
            <person name="Angelini C."/>
            <person name="Antonin V."/>
            <person name="Barry K.W."/>
            <person name="Bougher N.L."/>
            <person name="Buchanan P."/>
            <person name="Buyck B."/>
            <person name="Bense V."/>
            <person name="Catcheside P."/>
            <person name="Chovatia M."/>
            <person name="Cooper J."/>
            <person name="Damon W."/>
            <person name="Desjardin D."/>
            <person name="Finy P."/>
            <person name="Geml J."/>
            <person name="Haridas S."/>
            <person name="Hughes K."/>
            <person name="Justo A."/>
            <person name="Karasinski D."/>
            <person name="Kautmanova I."/>
            <person name="Kiss B."/>
            <person name="Kocsube S."/>
            <person name="Kotiranta H."/>
            <person name="LaButti K.M."/>
            <person name="Lechner B.E."/>
            <person name="Liimatainen K."/>
            <person name="Lipzen A."/>
            <person name="Lukacs Z."/>
            <person name="Mihaltcheva S."/>
            <person name="Morgado L.N."/>
            <person name="Niskanen T."/>
            <person name="Noordeloos M.E."/>
            <person name="Ohm R.A."/>
            <person name="Ortiz-Santana B."/>
            <person name="Ovrebo C."/>
            <person name="Racz N."/>
            <person name="Riley R."/>
            <person name="Savchenko A."/>
            <person name="Shiryaev A."/>
            <person name="Soop K."/>
            <person name="Spirin V."/>
            <person name="Szebenyi C."/>
            <person name="Tomsovsky M."/>
            <person name="Tulloss R.E."/>
            <person name="Uehling J."/>
            <person name="Grigoriev I.V."/>
            <person name="Vagvolgyi C."/>
            <person name="Papp T."/>
            <person name="Martin F.M."/>
            <person name="Miettinen O."/>
            <person name="Hibbett D.S."/>
            <person name="Nagy L.G."/>
        </authorList>
    </citation>
    <scope>NUCLEOTIDE SEQUENCE [LARGE SCALE GENOMIC DNA]</scope>
    <source>
        <strain evidence="5 6">CBS 121175</strain>
    </source>
</reference>
<sequence>MESELSIKLENFRAKVAKAGEDVVFRQFPRKIIELSDLVDAFDSPASPFHSSNALRQTDTTVYPPPAQYFEGFQGKKRKLDDAELNAELQKHVSEHPKYPELVKANEHLTTKIHPIIKKESEELAQLVEHVRLWVTLTLPRIEDGDNFGVHVQEEVLGELQRAQESALSLRDVSRQDHLTRAKIGSKLVKYPNLEDYTLALRDHDEKQFFVARQSIHDLRSVYASITDMMHKNISKIRVPKNNNSVALY</sequence>
<dbReference type="InterPro" id="IPR036997">
    <property type="entry name" value="PA28_C_sf"/>
</dbReference>
<organism evidence="5 6">
    <name type="scientific">Coprinopsis marcescibilis</name>
    <name type="common">Agaric fungus</name>
    <name type="synonym">Psathyrella marcescibilis</name>
    <dbReference type="NCBI Taxonomy" id="230819"/>
    <lineage>
        <taxon>Eukaryota</taxon>
        <taxon>Fungi</taxon>
        <taxon>Dikarya</taxon>
        <taxon>Basidiomycota</taxon>
        <taxon>Agaricomycotina</taxon>
        <taxon>Agaricomycetes</taxon>
        <taxon>Agaricomycetidae</taxon>
        <taxon>Agaricales</taxon>
        <taxon>Agaricineae</taxon>
        <taxon>Psathyrellaceae</taxon>
        <taxon>Coprinopsis</taxon>
    </lineage>
</organism>
<dbReference type="SUPFAM" id="SSF47216">
    <property type="entry name" value="Proteasome activator"/>
    <property type="match status" value="1"/>
</dbReference>
<feature type="domain" description="Proteasome activator PA28 N-terminal" evidence="3">
    <location>
        <begin position="6"/>
        <end position="39"/>
    </location>
</feature>
<proteinExistence type="inferred from homology"/>
<keyword evidence="6" id="KW-1185">Reference proteome</keyword>
<dbReference type="Pfam" id="PF02252">
    <property type="entry name" value="PA28_C"/>
    <property type="match status" value="1"/>
</dbReference>
<keyword evidence="2 5" id="KW-0647">Proteasome</keyword>
<dbReference type="STRING" id="230819.A0A5C3LDK5"/>
<dbReference type="InterPro" id="IPR036252">
    <property type="entry name" value="Proteasome_activ_sf"/>
</dbReference>
<dbReference type="GO" id="GO:0008537">
    <property type="term" value="C:proteasome activator complex"/>
    <property type="evidence" value="ECO:0007669"/>
    <property type="project" value="InterPro"/>
</dbReference>
<dbReference type="InterPro" id="IPR003186">
    <property type="entry name" value="PA28_C"/>
</dbReference>
<evidence type="ECO:0000313" key="5">
    <source>
        <dbReference type="EMBL" id="TFK30850.1"/>
    </source>
</evidence>